<feature type="transmembrane region" description="Helical" evidence="8">
    <location>
        <begin position="136"/>
        <end position="162"/>
    </location>
</feature>
<evidence type="ECO:0000256" key="6">
    <source>
        <dbReference type="ARBA" id="ARBA00022989"/>
    </source>
</evidence>
<evidence type="ECO:0000256" key="4">
    <source>
        <dbReference type="ARBA" id="ARBA00022475"/>
    </source>
</evidence>
<keyword evidence="4 8" id="KW-1003">Cell membrane</keyword>
<proteinExistence type="inferred from homology"/>
<dbReference type="PANTHER" id="PTHR30269:SF37">
    <property type="entry name" value="MEMBRANE TRANSPORTER PROTEIN"/>
    <property type="match status" value="1"/>
</dbReference>
<feature type="transmembrane region" description="Helical" evidence="8">
    <location>
        <begin position="45"/>
        <end position="67"/>
    </location>
</feature>
<feature type="transmembrane region" description="Helical" evidence="8">
    <location>
        <begin position="228"/>
        <end position="248"/>
    </location>
</feature>
<evidence type="ECO:0000256" key="7">
    <source>
        <dbReference type="ARBA" id="ARBA00023136"/>
    </source>
</evidence>
<feature type="transmembrane region" description="Helical" evidence="8">
    <location>
        <begin position="198"/>
        <end position="216"/>
    </location>
</feature>
<evidence type="ECO:0000313" key="10">
    <source>
        <dbReference type="Proteomes" id="UP000186002"/>
    </source>
</evidence>
<dbReference type="Proteomes" id="UP000186002">
    <property type="component" value="Unassembled WGS sequence"/>
</dbReference>
<reference evidence="9 10" key="1">
    <citation type="submission" date="2016-11" db="EMBL/GenBank/DDBJ databases">
        <authorList>
            <person name="Jaros S."/>
            <person name="Januszkiewicz K."/>
            <person name="Wedrychowicz H."/>
        </authorList>
    </citation>
    <scope>NUCLEOTIDE SEQUENCE [LARGE SCALE GENOMIC DNA]</scope>
    <source>
        <strain evidence="9 10">DSM 22153</strain>
    </source>
</reference>
<sequence length="254" mass="26929">MLDIFSSFDSGVLLLLCCVLLVAGCVRGFAGFGAGMIYMPVATSLIFPPTAAASFLILDFVIALPLVLKALRICDWSTIIPAVIASVLFVHAGTWLLASMDTLLLRWIIFGIVTAVLLLLVSGWRYRNRPSAPVSFGVGMVAGVLGGVSQVAGPPVVAFWLSSSKEPAVVRANLIVFFALASVGTVFAYWLKDFFTLPVLHLAIAGTPLYALGLFAGSTGFGKADPKLYRLIAYSLIALAALSSMPLLDPLFGR</sequence>
<dbReference type="EMBL" id="FRBW01000002">
    <property type="protein sequence ID" value="SHM42648.1"/>
    <property type="molecule type" value="Genomic_DNA"/>
</dbReference>
<feature type="transmembrane region" description="Helical" evidence="8">
    <location>
        <begin position="168"/>
        <end position="191"/>
    </location>
</feature>
<evidence type="ECO:0000313" key="9">
    <source>
        <dbReference type="EMBL" id="SHM42648.1"/>
    </source>
</evidence>
<keyword evidence="10" id="KW-1185">Reference proteome</keyword>
<evidence type="ECO:0000256" key="3">
    <source>
        <dbReference type="ARBA" id="ARBA00022448"/>
    </source>
</evidence>
<evidence type="ECO:0000256" key="5">
    <source>
        <dbReference type="ARBA" id="ARBA00022692"/>
    </source>
</evidence>
<keyword evidence="3" id="KW-0813">Transport</keyword>
<dbReference type="InterPro" id="IPR002781">
    <property type="entry name" value="TM_pro_TauE-like"/>
</dbReference>
<feature type="transmembrane region" description="Helical" evidence="8">
    <location>
        <begin position="79"/>
        <end position="98"/>
    </location>
</feature>
<organism evidence="9 10">
    <name type="scientific">Roseibium suaedae</name>
    <dbReference type="NCBI Taxonomy" id="735517"/>
    <lineage>
        <taxon>Bacteria</taxon>
        <taxon>Pseudomonadati</taxon>
        <taxon>Pseudomonadota</taxon>
        <taxon>Alphaproteobacteria</taxon>
        <taxon>Hyphomicrobiales</taxon>
        <taxon>Stappiaceae</taxon>
        <taxon>Roseibium</taxon>
    </lineage>
</organism>
<dbReference type="STRING" id="735517.SAMN05444272_2597"/>
<comment type="subcellular location">
    <subcellularLocation>
        <location evidence="1 8">Cell membrane</location>
        <topology evidence="1 8">Multi-pass membrane protein</topology>
    </subcellularLocation>
</comment>
<dbReference type="GO" id="GO:0005886">
    <property type="term" value="C:plasma membrane"/>
    <property type="evidence" value="ECO:0007669"/>
    <property type="project" value="UniProtKB-SubCell"/>
</dbReference>
<keyword evidence="5 8" id="KW-0812">Transmembrane</keyword>
<comment type="similarity">
    <text evidence="2 8">Belongs to the 4-toluene sulfonate uptake permease (TSUP) (TC 2.A.102) family.</text>
</comment>
<dbReference type="PANTHER" id="PTHR30269">
    <property type="entry name" value="TRANSMEMBRANE PROTEIN YFCA"/>
    <property type="match status" value="1"/>
</dbReference>
<protein>
    <recommendedName>
        <fullName evidence="8">Probable membrane transporter protein</fullName>
    </recommendedName>
</protein>
<keyword evidence="6 8" id="KW-1133">Transmembrane helix</keyword>
<feature type="transmembrane region" description="Helical" evidence="8">
    <location>
        <begin position="104"/>
        <end position="124"/>
    </location>
</feature>
<gene>
    <name evidence="9" type="ORF">SAMN05444272_2597</name>
</gene>
<evidence type="ECO:0000256" key="1">
    <source>
        <dbReference type="ARBA" id="ARBA00004651"/>
    </source>
</evidence>
<name>A0A1M7IPZ5_9HYPH</name>
<evidence type="ECO:0000256" key="2">
    <source>
        <dbReference type="ARBA" id="ARBA00009142"/>
    </source>
</evidence>
<accession>A0A1M7IPZ5</accession>
<dbReference type="InterPro" id="IPR052017">
    <property type="entry name" value="TSUP"/>
</dbReference>
<dbReference type="RefSeq" id="WP_073013587.1">
    <property type="nucleotide sequence ID" value="NZ_FRBW01000002.1"/>
</dbReference>
<feature type="transmembrane region" description="Helical" evidence="8">
    <location>
        <begin position="12"/>
        <end position="39"/>
    </location>
</feature>
<dbReference type="OrthoDB" id="9795324at2"/>
<keyword evidence="7 8" id="KW-0472">Membrane</keyword>
<evidence type="ECO:0000256" key="8">
    <source>
        <dbReference type="RuleBase" id="RU363041"/>
    </source>
</evidence>
<dbReference type="AlphaFoldDB" id="A0A1M7IPZ5"/>
<dbReference type="Pfam" id="PF01925">
    <property type="entry name" value="TauE"/>
    <property type="match status" value="1"/>
</dbReference>